<dbReference type="GO" id="GO:0045944">
    <property type="term" value="P:positive regulation of transcription by RNA polymerase II"/>
    <property type="evidence" value="ECO:0007669"/>
    <property type="project" value="TreeGrafter"/>
</dbReference>
<accession>A0A9Q0N2U2</accession>
<dbReference type="AlphaFoldDB" id="A0A9Q0N2U2"/>
<gene>
    <name evidence="4" type="primary">MED25_1</name>
    <name evidence="4" type="ORF">Bhyg_06739</name>
</gene>
<organism evidence="4 5">
    <name type="scientific">Pseudolycoriella hygida</name>
    <dbReference type="NCBI Taxonomy" id="35572"/>
    <lineage>
        <taxon>Eukaryota</taxon>
        <taxon>Metazoa</taxon>
        <taxon>Ecdysozoa</taxon>
        <taxon>Arthropoda</taxon>
        <taxon>Hexapoda</taxon>
        <taxon>Insecta</taxon>
        <taxon>Pterygota</taxon>
        <taxon>Neoptera</taxon>
        <taxon>Endopterygota</taxon>
        <taxon>Diptera</taxon>
        <taxon>Nematocera</taxon>
        <taxon>Sciaroidea</taxon>
        <taxon>Sciaridae</taxon>
        <taxon>Pseudolycoriella</taxon>
    </lineage>
</organism>
<proteinExistence type="inferred from homology"/>
<evidence type="ECO:0000313" key="5">
    <source>
        <dbReference type="Proteomes" id="UP001151699"/>
    </source>
</evidence>
<evidence type="ECO:0000256" key="1">
    <source>
        <dbReference type="ARBA" id="ARBA00009102"/>
    </source>
</evidence>
<comment type="caution">
    <text evidence="4">The sequence shown here is derived from an EMBL/GenBank/DDBJ whole genome shotgun (WGS) entry which is preliminary data.</text>
</comment>
<comment type="similarity">
    <text evidence="1">Belongs to the Mediator complex subunit 25 family.</text>
</comment>
<dbReference type="EMBL" id="WJQU01000002">
    <property type="protein sequence ID" value="KAJ6641796.1"/>
    <property type="molecule type" value="Genomic_DNA"/>
</dbReference>
<name>A0A9Q0N2U2_9DIPT</name>
<feature type="domain" description="Mediator of RNA polymerase II transcription subunit 25 von Willebrand factor type A" evidence="3">
    <location>
        <begin position="10"/>
        <end position="201"/>
    </location>
</feature>
<dbReference type="GO" id="GO:0016592">
    <property type="term" value="C:mediator complex"/>
    <property type="evidence" value="ECO:0007669"/>
    <property type="project" value="TreeGrafter"/>
</dbReference>
<dbReference type="PANTHER" id="PTHR12433:SF11">
    <property type="entry name" value="MEDIATOR OF RNA POLYMERASE II TRANSCRIPTION SUBUNIT 25"/>
    <property type="match status" value="1"/>
</dbReference>
<dbReference type="Pfam" id="PF11265">
    <property type="entry name" value="Med25_VWA"/>
    <property type="match status" value="1"/>
</dbReference>
<dbReference type="OrthoDB" id="7690434at2759"/>
<sequence>MVTTNDFDNAANVIFLIEGTAVNGAYFNEIKQHYIGPTLEYFQSGLTDERERDNYVSETNSLMYGVVVYKTACMPEVTCVTYGPFQTAQAVNRTIDRLELTGGKSESNANLAEGMATTLVCFDDMNEMRDDRFMQVQKHCILICTSAPYSMPVQECHQYENKTVEQMATIFHEQNVNLSIISPRKLGILFKLFEKADGDLSI</sequence>
<evidence type="ECO:0000259" key="3">
    <source>
        <dbReference type="Pfam" id="PF11265"/>
    </source>
</evidence>
<dbReference type="PANTHER" id="PTHR12433">
    <property type="entry name" value="MEDIATOR OF RNA POLYMERASE II TRANSCRIPTION SUBUNIT 25"/>
    <property type="match status" value="1"/>
</dbReference>
<reference evidence="4" key="1">
    <citation type="submission" date="2022-07" db="EMBL/GenBank/DDBJ databases">
        <authorList>
            <person name="Trinca V."/>
            <person name="Uliana J.V.C."/>
            <person name="Torres T.T."/>
            <person name="Ward R.J."/>
            <person name="Monesi N."/>
        </authorList>
    </citation>
    <scope>NUCLEOTIDE SEQUENCE</scope>
    <source>
        <strain evidence="4">HSMRA1968</strain>
        <tissue evidence="4">Whole embryos</tissue>
    </source>
</reference>
<evidence type="ECO:0000313" key="4">
    <source>
        <dbReference type="EMBL" id="KAJ6641796.1"/>
    </source>
</evidence>
<evidence type="ECO:0000256" key="2">
    <source>
        <dbReference type="ARBA" id="ARBA00019694"/>
    </source>
</evidence>
<dbReference type="GO" id="GO:0005667">
    <property type="term" value="C:transcription regulator complex"/>
    <property type="evidence" value="ECO:0007669"/>
    <property type="project" value="TreeGrafter"/>
</dbReference>
<dbReference type="Proteomes" id="UP001151699">
    <property type="component" value="Chromosome B"/>
</dbReference>
<protein>
    <recommendedName>
        <fullName evidence="2">Mediator of RNA polymerase II transcription subunit 25</fullName>
    </recommendedName>
</protein>
<dbReference type="InterPro" id="IPR021419">
    <property type="entry name" value="Mediator_Med25_VWA"/>
</dbReference>
<keyword evidence="5" id="KW-1185">Reference proteome</keyword>